<dbReference type="Proteomes" id="UP001152797">
    <property type="component" value="Unassembled WGS sequence"/>
</dbReference>
<dbReference type="OrthoDB" id="539419at2759"/>
<keyword evidence="3" id="KW-1185">Reference proteome</keyword>
<protein>
    <submittedName>
        <fullName evidence="1">Uncharacterized protein</fullName>
    </submittedName>
</protein>
<proteinExistence type="predicted"/>
<reference evidence="2 3" key="2">
    <citation type="submission" date="2024-05" db="EMBL/GenBank/DDBJ databases">
        <authorList>
            <person name="Chen Y."/>
            <person name="Shah S."/>
            <person name="Dougan E. K."/>
            <person name="Thang M."/>
            <person name="Chan C."/>
        </authorList>
    </citation>
    <scope>NUCLEOTIDE SEQUENCE [LARGE SCALE GENOMIC DNA]</scope>
</reference>
<dbReference type="InterPro" id="IPR014955">
    <property type="entry name" value="DUF1826"/>
</dbReference>
<accession>A0A9P1D5R7</accession>
<dbReference type="Pfam" id="PF08856">
    <property type="entry name" value="DUF1826"/>
    <property type="match status" value="1"/>
</dbReference>
<comment type="caution">
    <text evidence="1">The sequence shown here is derived from an EMBL/GenBank/DDBJ whole genome shotgun (WGS) entry which is preliminary data.</text>
</comment>
<dbReference type="AlphaFoldDB" id="A0A9P1D5R7"/>
<name>A0A9P1D5R7_9DINO</name>
<organism evidence="1">
    <name type="scientific">Cladocopium goreaui</name>
    <dbReference type="NCBI Taxonomy" id="2562237"/>
    <lineage>
        <taxon>Eukaryota</taxon>
        <taxon>Sar</taxon>
        <taxon>Alveolata</taxon>
        <taxon>Dinophyceae</taxon>
        <taxon>Suessiales</taxon>
        <taxon>Symbiodiniaceae</taxon>
        <taxon>Cladocopium</taxon>
    </lineage>
</organism>
<dbReference type="EMBL" id="CAMXCT030003407">
    <property type="protein sequence ID" value="CAL4791621.1"/>
    <property type="molecule type" value="Genomic_DNA"/>
</dbReference>
<evidence type="ECO:0000313" key="2">
    <source>
        <dbReference type="EMBL" id="CAL4791621.1"/>
    </source>
</evidence>
<reference evidence="1" key="1">
    <citation type="submission" date="2022-10" db="EMBL/GenBank/DDBJ databases">
        <authorList>
            <person name="Chen Y."/>
            <person name="Dougan E. K."/>
            <person name="Chan C."/>
            <person name="Rhodes N."/>
            <person name="Thang M."/>
        </authorList>
    </citation>
    <scope>NUCLEOTIDE SEQUENCE</scope>
</reference>
<sequence length="263" mass="29409">MALNVALRPSPPGYAGYARARPAVTTPAAPYKVTPAAKPQPKTPMPVFVGSLEDWLRPEAKSYQALHFPRSPSWPNYQMEIDRSLADFGPESQLETKIEREPGKELGFKQAAEELLHSVRLPKDLIATVKTDADLLGKTVAAVCSWSKTFLLKLELMGEYTCPRWHRDNYCGRGIITYNLSGTQYLPEEYVDVWELEHCGNNDCIVKDPSKVCQINVGDMFFMKGMGYPTGVKGLVHKSPPVQYHPDGFAMNRLVLKVDVPLQ</sequence>
<evidence type="ECO:0000313" key="3">
    <source>
        <dbReference type="Proteomes" id="UP001152797"/>
    </source>
</evidence>
<dbReference type="EMBL" id="CAMXCT010003407">
    <property type="protein sequence ID" value="CAI4004309.1"/>
    <property type="molecule type" value="Genomic_DNA"/>
</dbReference>
<gene>
    <name evidence="1" type="ORF">C1SCF055_LOCUS30105</name>
</gene>
<evidence type="ECO:0000313" key="1">
    <source>
        <dbReference type="EMBL" id="CAI4004309.1"/>
    </source>
</evidence>
<dbReference type="EMBL" id="CAMXCT020003407">
    <property type="protein sequence ID" value="CAL1157684.1"/>
    <property type="molecule type" value="Genomic_DNA"/>
</dbReference>